<dbReference type="EMBL" id="QUMQ01000001">
    <property type="protein sequence ID" value="REG00924.1"/>
    <property type="molecule type" value="Genomic_DNA"/>
</dbReference>
<evidence type="ECO:0008006" key="3">
    <source>
        <dbReference type="Google" id="ProtNLM"/>
    </source>
</evidence>
<keyword evidence="2" id="KW-1185">Reference proteome</keyword>
<proteinExistence type="predicted"/>
<sequence>MRAPAPPPEAITAANSPDWSARAAAGQQLAAWADRDDIADILWRLLLDRGNTAVVEATCLALLRRNDIHGIRLVARAIPAAEDLLNARLDHLDHLHDAVVNYLMPDWLGQVGGIVDDFLILCNALAQDPYPTTATAARELAGWARP</sequence>
<reference evidence="1 2" key="1">
    <citation type="submission" date="2018-08" db="EMBL/GenBank/DDBJ databases">
        <title>Sequencing the genomes of 1000 actinobacteria strains.</title>
        <authorList>
            <person name="Klenk H.-P."/>
        </authorList>
    </citation>
    <scope>NUCLEOTIDE SEQUENCE [LARGE SCALE GENOMIC DNA]</scope>
    <source>
        <strain evidence="1 2">DSM 44099</strain>
    </source>
</reference>
<organism evidence="1 2">
    <name type="scientific">Asanoa ferruginea</name>
    <dbReference type="NCBI Taxonomy" id="53367"/>
    <lineage>
        <taxon>Bacteria</taxon>
        <taxon>Bacillati</taxon>
        <taxon>Actinomycetota</taxon>
        <taxon>Actinomycetes</taxon>
        <taxon>Micromonosporales</taxon>
        <taxon>Micromonosporaceae</taxon>
        <taxon>Asanoa</taxon>
    </lineage>
</organism>
<evidence type="ECO:0000313" key="1">
    <source>
        <dbReference type="EMBL" id="REG00924.1"/>
    </source>
</evidence>
<dbReference type="AlphaFoldDB" id="A0A3D9ZXN1"/>
<comment type="caution">
    <text evidence="1">The sequence shown here is derived from an EMBL/GenBank/DDBJ whole genome shotgun (WGS) entry which is preliminary data.</text>
</comment>
<protein>
    <recommendedName>
        <fullName evidence="3">HEAT repeat protein</fullName>
    </recommendedName>
</protein>
<dbReference type="Proteomes" id="UP000256913">
    <property type="component" value="Unassembled WGS sequence"/>
</dbReference>
<accession>A0A3D9ZXN1</accession>
<name>A0A3D9ZXN1_9ACTN</name>
<evidence type="ECO:0000313" key="2">
    <source>
        <dbReference type="Proteomes" id="UP000256913"/>
    </source>
</evidence>
<gene>
    <name evidence="1" type="ORF">DFJ67_6985</name>
</gene>